<accession>A0A380MVI3</accession>
<reference evidence="2 3" key="1">
    <citation type="submission" date="2018-06" db="EMBL/GenBank/DDBJ databases">
        <authorList>
            <consortium name="Pathogen Informatics"/>
            <person name="Doyle S."/>
        </authorList>
    </citation>
    <scope>NUCLEOTIDE SEQUENCE [LARGE SCALE GENOMIC DNA]</scope>
    <source>
        <strain evidence="2 3">NCTC13337</strain>
    </source>
</reference>
<protein>
    <submittedName>
        <fullName evidence="2">Uncharacterized protein</fullName>
    </submittedName>
</protein>
<keyword evidence="1" id="KW-0812">Transmembrane</keyword>
<proteinExistence type="predicted"/>
<sequence>MEGKRYILCNTLKNLSLIIYSLALLTPVYPPDSSGIMPGIVILILGVQWGWMIGVFAPYANLIYFWIMIKDKRAPVAVILMLLLASQALLSDKLDGSDIDALGIGFYYWFVALIIMAVAGLTPPEKVITLKQHRQLKLLAVVLSITPLIINEIHYQQANAKERDKYGRFGMFYMRLPLSGVKTIVDFERLEPLPQNALIEVFNTSEHPWAVSLPDEVVENGKLQRGWGYSRDMLIKSPLPILREITHRYEQYDIGKNKVETRLIRLRDGKEIFRQQWRFYQDREYSFWYIRPRINDDLLIQHIQSPSLPVFNWRKIFATSPTLTACSERFQFDAKNHSPTIFWHDYQIHFADDLRENAFVRLYCQGETVLMLKKDSYYSSLSAYLFDYSDMVPISRYWEDHNKAHNSCHQIDLLEDKLTLSLSADEPEPVLVAQNDSKKEILRKNIPKYMVLSTPDGQCQFK</sequence>
<name>A0A380MVI3_9GAMM</name>
<feature type="transmembrane region" description="Helical" evidence="1">
    <location>
        <begin position="12"/>
        <end position="30"/>
    </location>
</feature>
<feature type="transmembrane region" description="Helical" evidence="1">
    <location>
        <begin position="106"/>
        <end position="124"/>
    </location>
</feature>
<feature type="transmembrane region" description="Helical" evidence="1">
    <location>
        <begin position="74"/>
        <end position="91"/>
    </location>
</feature>
<dbReference type="AlphaFoldDB" id="A0A380MVI3"/>
<feature type="transmembrane region" description="Helical" evidence="1">
    <location>
        <begin position="36"/>
        <end position="67"/>
    </location>
</feature>
<feature type="transmembrane region" description="Helical" evidence="1">
    <location>
        <begin position="136"/>
        <end position="155"/>
    </location>
</feature>
<dbReference type="RefSeq" id="WP_072576020.1">
    <property type="nucleotide sequence ID" value="NZ_LWHB01000044.1"/>
</dbReference>
<keyword evidence="3" id="KW-1185">Reference proteome</keyword>
<evidence type="ECO:0000313" key="2">
    <source>
        <dbReference type="EMBL" id="SUO95711.1"/>
    </source>
</evidence>
<dbReference type="Proteomes" id="UP000254601">
    <property type="component" value="Unassembled WGS sequence"/>
</dbReference>
<evidence type="ECO:0000313" key="3">
    <source>
        <dbReference type="Proteomes" id="UP000254601"/>
    </source>
</evidence>
<evidence type="ECO:0000256" key="1">
    <source>
        <dbReference type="SAM" id="Phobius"/>
    </source>
</evidence>
<keyword evidence="1" id="KW-1133">Transmembrane helix</keyword>
<organism evidence="2 3">
    <name type="scientific">Suttonella ornithocola</name>
    <dbReference type="NCBI Taxonomy" id="279832"/>
    <lineage>
        <taxon>Bacteria</taxon>
        <taxon>Pseudomonadati</taxon>
        <taxon>Pseudomonadota</taxon>
        <taxon>Gammaproteobacteria</taxon>
        <taxon>Cardiobacteriales</taxon>
        <taxon>Cardiobacteriaceae</taxon>
        <taxon>Suttonella</taxon>
    </lineage>
</organism>
<dbReference type="EMBL" id="UHIC01000001">
    <property type="protein sequence ID" value="SUO95711.1"/>
    <property type="molecule type" value="Genomic_DNA"/>
</dbReference>
<keyword evidence="1" id="KW-0472">Membrane</keyword>
<gene>
    <name evidence="2" type="ORF">NCTC13337_01547</name>
</gene>